<name>A0A8J2S691_9STRA</name>
<evidence type="ECO:0000313" key="2">
    <source>
        <dbReference type="Proteomes" id="UP000789595"/>
    </source>
</evidence>
<gene>
    <name evidence="1" type="ORF">PECAL_1P18670</name>
</gene>
<dbReference type="EMBL" id="CAKKNE010000001">
    <property type="protein sequence ID" value="CAH0365427.1"/>
    <property type="molecule type" value="Genomic_DNA"/>
</dbReference>
<evidence type="ECO:0000313" key="1">
    <source>
        <dbReference type="EMBL" id="CAH0365427.1"/>
    </source>
</evidence>
<sequence length="329" mass="35923">MADGDRWQGRPAQPSAMQRAFDDATNRLARRLEAESISAPPPLRRPSRLMLTGTPAPGRLEAAAANKDLDEARALCGTAWTNRLAALLPDGWRLGPCVGVGDGERLEPPCFDRIESTALVSLLELPAIARSPELTPFENGLSSGLLLNFLFQNEDDGRVILGHDTSRNEFALRPGEHLASVFCRYSGLRRDGKVNGLLFETTAGRSAPRFKTLRYTDGPERFIEAPPGLAIRNFYGRVRKLRASSLKRLRMAEADGTEYRLLEICCLGVVFGPRTAAVWRPGTPVRFSDAATARARAVIDLADGDGPLGRLPEVLVHLVLAFAIDLFPA</sequence>
<dbReference type="Proteomes" id="UP000789595">
    <property type="component" value="Unassembled WGS sequence"/>
</dbReference>
<comment type="caution">
    <text evidence="1">The sequence shown here is derived from an EMBL/GenBank/DDBJ whole genome shotgun (WGS) entry which is preliminary data.</text>
</comment>
<accession>A0A8J2S691</accession>
<dbReference type="Gene3D" id="2.100.10.30">
    <property type="entry name" value="Jacalin-like lectin domain"/>
    <property type="match status" value="1"/>
</dbReference>
<dbReference type="InterPro" id="IPR036404">
    <property type="entry name" value="Jacalin-like_lectin_dom_sf"/>
</dbReference>
<keyword evidence="2" id="KW-1185">Reference proteome</keyword>
<dbReference type="SUPFAM" id="SSF51101">
    <property type="entry name" value="Mannose-binding lectins"/>
    <property type="match status" value="1"/>
</dbReference>
<reference evidence="1" key="1">
    <citation type="submission" date="2021-11" db="EMBL/GenBank/DDBJ databases">
        <authorList>
            <consortium name="Genoscope - CEA"/>
            <person name="William W."/>
        </authorList>
    </citation>
    <scope>NUCLEOTIDE SEQUENCE</scope>
</reference>
<proteinExistence type="predicted"/>
<protein>
    <submittedName>
        <fullName evidence="1">Uncharacterized protein</fullName>
    </submittedName>
</protein>
<dbReference type="AlphaFoldDB" id="A0A8J2S691"/>
<organism evidence="1 2">
    <name type="scientific">Pelagomonas calceolata</name>
    <dbReference type="NCBI Taxonomy" id="35677"/>
    <lineage>
        <taxon>Eukaryota</taxon>
        <taxon>Sar</taxon>
        <taxon>Stramenopiles</taxon>
        <taxon>Ochrophyta</taxon>
        <taxon>Pelagophyceae</taxon>
        <taxon>Pelagomonadales</taxon>
        <taxon>Pelagomonadaceae</taxon>
        <taxon>Pelagomonas</taxon>
    </lineage>
</organism>